<evidence type="ECO:0000313" key="4">
    <source>
        <dbReference type="Proteomes" id="UP000319557"/>
    </source>
</evidence>
<evidence type="ECO:0000256" key="1">
    <source>
        <dbReference type="SAM" id="MobiDB-lite"/>
    </source>
</evidence>
<accession>A0A517M1D4</accession>
<keyword evidence="2" id="KW-0472">Membrane</keyword>
<evidence type="ECO:0000313" key="3">
    <source>
        <dbReference type="EMBL" id="QDS88676.1"/>
    </source>
</evidence>
<keyword evidence="2" id="KW-0812">Transmembrane</keyword>
<sequence>MNRNAAWRRKMIYLGIIVVMLLPLYLLGQPATGSTTGGGGGSLARLQDELNLSVADLGEIDPASESMKLATLGMRGVAATVLWQKSHDYQRYQEWDRLSATLNQIALLQPHFEKVWEYQAHNLSYNVSVEFDDYRQRYKWVKQGTDFLTRGVKLNRREPRLVWFTGWFYGQKIGMSDEKTQFRELFRNDEAFHEKILNDGIGINGPDARGPDGKPDNWLVGRLWLYRGYDLVDSGVPLINKSPLTFYDIGPKWRIRFADAIEDEGTLDESAKFAWQAANKDWDSFGQRDIETTEGFTIKLGSVETSRLRVADIERQFDELTGNRREEIRKQRFGKLSQEVQDAFNTPDEEKTPEQFRMVFENTAKLAASMKEVALELEKSKQLTGLRLAEEYATADRYAKKVDAYRRQTNYPYWEGRCIAEQDDRTIDARRFVMEANELLDEAELDKAIEKFDLAWDAWSSVYEDHPLLVSDESAMDLMSSIRRYARMLDEEDLPEDFPLTVFVEMQNEDNEDADEYSRRFAAWKEKQAEAKAKATQAEADKEKPAAEEPKDPPAEKPEMKETPAEKESADKKADDKKADDKKADDKKADDKKADDKKADDKKADDKKADDKKADDKKADNKKADDKKADDKKADDKKADDKKADDKKADDKKADDSKADDSKADDSKADDSKADDSKADDSKADDSKADDSKADDSTSEEK</sequence>
<evidence type="ECO:0000256" key="2">
    <source>
        <dbReference type="SAM" id="Phobius"/>
    </source>
</evidence>
<dbReference type="KEGG" id="ruv:EC9_28670"/>
<evidence type="ECO:0008006" key="5">
    <source>
        <dbReference type="Google" id="ProtNLM"/>
    </source>
</evidence>
<keyword evidence="4" id="KW-1185">Reference proteome</keyword>
<feature type="region of interest" description="Disordered" evidence="1">
    <location>
        <begin position="528"/>
        <end position="702"/>
    </location>
</feature>
<dbReference type="Proteomes" id="UP000319557">
    <property type="component" value="Chromosome"/>
</dbReference>
<organism evidence="3 4">
    <name type="scientific">Rosistilla ulvae</name>
    <dbReference type="NCBI Taxonomy" id="1930277"/>
    <lineage>
        <taxon>Bacteria</taxon>
        <taxon>Pseudomonadati</taxon>
        <taxon>Planctomycetota</taxon>
        <taxon>Planctomycetia</taxon>
        <taxon>Pirellulales</taxon>
        <taxon>Pirellulaceae</taxon>
        <taxon>Rosistilla</taxon>
    </lineage>
</organism>
<reference evidence="3 4" key="1">
    <citation type="submission" date="2019-02" db="EMBL/GenBank/DDBJ databases">
        <title>Deep-cultivation of Planctomycetes and their phenomic and genomic characterization uncovers novel biology.</title>
        <authorList>
            <person name="Wiegand S."/>
            <person name="Jogler M."/>
            <person name="Boedeker C."/>
            <person name="Pinto D."/>
            <person name="Vollmers J."/>
            <person name="Rivas-Marin E."/>
            <person name="Kohn T."/>
            <person name="Peeters S.H."/>
            <person name="Heuer A."/>
            <person name="Rast P."/>
            <person name="Oberbeckmann S."/>
            <person name="Bunk B."/>
            <person name="Jeske O."/>
            <person name="Meyerdierks A."/>
            <person name="Storesund J.E."/>
            <person name="Kallscheuer N."/>
            <person name="Luecker S."/>
            <person name="Lage O.M."/>
            <person name="Pohl T."/>
            <person name="Merkel B.J."/>
            <person name="Hornburger P."/>
            <person name="Mueller R.-W."/>
            <person name="Bruemmer F."/>
            <person name="Labrenz M."/>
            <person name="Spormann A.M."/>
            <person name="Op den Camp H."/>
            <person name="Overmann J."/>
            <person name="Amann R."/>
            <person name="Jetten M.S.M."/>
            <person name="Mascher T."/>
            <person name="Medema M.H."/>
            <person name="Devos D.P."/>
            <person name="Kaster A.-K."/>
            <person name="Ovreas L."/>
            <person name="Rohde M."/>
            <person name="Galperin M.Y."/>
            <person name="Jogler C."/>
        </authorList>
    </citation>
    <scope>NUCLEOTIDE SEQUENCE [LARGE SCALE GENOMIC DNA]</scope>
    <source>
        <strain evidence="3 4">EC9</strain>
    </source>
</reference>
<dbReference type="EMBL" id="CP036261">
    <property type="protein sequence ID" value="QDS88676.1"/>
    <property type="molecule type" value="Genomic_DNA"/>
</dbReference>
<gene>
    <name evidence="3" type="ORF">EC9_28670</name>
</gene>
<dbReference type="AlphaFoldDB" id="A0A517M1D4"/>
<protein>
    <recommendedName>
        <fullName evidence="5">IRE (Iron responsive element)</fullName>
    </recommendedName>
</protein>
<feature type="transmembrane region" description="Helical" evidence="2">
    <location>
        <begin position="12"/>
        <end position="28"/>
    </location>
</feature>
<name>A0A517M1D4_9BACT</name>
<proteinExistence type="predicted"/>
<keyword evidence="2" id="KW-1133">Transmembrane helix</keyword>